<evidence type="ECO:0000259" key="9">
    <source>
        <dbReference type="Pfam" id="PF17681"/>
    </source>
</evidence>
<feature type="domain" description="Gamma tubulin complex component protein N-terminal" evidence="9">
    <location>
        <begin position="2"/>
        <end position="264"/>
    </location>
</feature>
<dbReference type="OrthoDB" id="271850at2759"/>
<gene>
    <name evidence="10" type="ORF">STCU_08474</name>
</gene>
<evidence type="ECO:0000256" key="2">
    <source>
        <dbReference type="ARBA" id="ARBA00010337"/>
    </source>
</evidence>
<protein>
    <recommendedName>
        <fullName evidence="6">Spindle pole body component</fullName>
    </recommendedName>
</protein>
<dbReference type="InterPro" id="IPR042241">
    <property type="entry name" value="GCP_C_sf"/>
</dbReference>
<dbReference type="Pfam" id="PF17681">
    <property type="entry name" value="GCP_N_terminal"/>
    <property type="match status" value="1"/>
</dbReference>
<dbReference type="AlphaFoldDB" id="S9TZ02"/>
<dbReference type="GO" id="GO:0000922">
    <property type="term" value="C:spindle pole"/>
    <property type="evidence" value="ECO:0007669"/>
    <property type="project" value="InterPro"/>
</dbReference>
<feature type="region of interest" description="Disordered" evidence="7">
    <location>
        <begin position="798"/>
        <end position="889"/>
    </location>
</feature>
<keyword evidence="3 6" id="KW-0963">Cytoplasm</keyword>
<reference evidence="10 11" key="1">
    <citation type="journal article" date="2013" name="PLoS ONE">
        <title>Predicting the Proteins of Angomonas deanei, Strigomonas culicis and Their Respective Endosymbionts Reveals New Aspects of the Trypanosomatidae Family.</title>
        <authorList>
            <person name="Motta M.C."/>
            <person name="Martins A.C."/>
            <person name="de Souza S.S."/>
            <person name="Catta-Preta C.M."/>
            <person name="Silva R."/>
            <person name="Klein C.C."/>
            <person name="de Almeida L.G."/>
            <person name="de Lima Cunha O."/>
            <person name="Ciapina L.P."/>
            <person name="Brocchi M."/>
            <person name="Colabardini A.C."/>
            <person name="de Araujo Lima B."/>
            <person name="Machado C.R."/>
            <person name="de Almeida Soares C.M."/>
            <person name="Probst C.M."/>
            <person name="de Menezes C.B."/>
            <person name="Thompson C.E."/>
            <person name="Bartholomeu D.C."/>
            <person name="Gradia D.F."/>
            <person name="Pavoni D.P."/>
            <person name="Grisard E.C."/>
            <person name="Fantinatti-Garboggini F."/>
            <person name="Marchini F.K."/>
            <person name="Rodrigues-Luiz G.F."/>
            <person name="Wagner G."/>
            <person name="Goldman G.H."/>
            <person name="Fietto J.L."/>
            <person name="Elias M.C."/>
            <person name="Goldman M.H."/>
            <person name="Sagot M.F."/>
            <person name="Pereira M."/>
            <person name="Stoco P.H."/>
            <person name="de Mendonca-Neto R.P."/>
            <person name="Teixeira S.M."/>
            <person name="Maciel T.E."/>
            <person name="de Oliveira Mendes T.A."/>
            <person name="Urmenyi T.P."/>
            <person name="de Souza W."/>
            <person name="Schenkman S."/>
            <person name="de Vasconcelos A.T."/>
        </authorList>
    </citation>
    <scope>NUCLEOTIDE SEQUENCE [LARGE SCALE GENOMIC DNA]</scope>
</reference>
<evidence type="ECO:0000256" key="5">
    <source>
        <dbReference type="ARBA" id="ARBA00023212"/>
    </source>
</evidence>
<feature type="region of interest" description="Disordered" evidence="7">
    <location>
        <begin position="723"/>
        <end position="757"/>
    </location>
</feature>
<dbReference type="InterPro" id="IPR041470">
    <property type="entry name" value="GCP_N"/>
</dbReference>
<feature type="region of interest" description="Disordered" evidence="7">
    <location>
        <begin position="143"/>
        <end position="164"/>
    </location>
</feature>
<dbReference type="GO" id="GO:0000278">
    <property type="term" value="P:mitotic cell cycle"/>
    <property type="evidence" value="ECO:0007669"/>
    <property type="project" value="TreeGrafter"/>
</dbReference>
<name>S9TZ02_9TRYP</name>
<dbReference type="GO" id="GO:0005874">
    <property type="term" value="C:microtubule"/>
    <property type="evidence" value="ECO:0007669"/>
    <property type="project" value="UniProtKB-KW"/>
</dbReference>
<dbReference type="Gene3D" id="1.20.120.1900">
    <property type="entry name" value="Gamma-tubulin complex, C-terminal domain"/>
    <property type="match status" value="1"/>
</dbReference>
<proteinExistence type="inferred from homology"/>
<dbReference type="Pfam" id="PF04130">
    <property type="entry name" value="GCP_C_terminal"/>
    <property type="match status" value="1"/>
</dbReference>
<dbReference type="InterPro" id="IPR040457">
    <property type="entry name" value="GCP_C"/>
</dbReference>
<dbReference type="EMBL" id="ATMH01008474">
    <property type="protein sequence ID" value="EPY21814.1"/>
    <property type="molecule type" value="Genomic_DNA"/>
</dbReference>
<evidence type="ECO:0000256" key="4">
    <source>
        <dbReference type="ARBA" id="ARBA00022701"/>
    </source>
</evidence>
<sequence>MEELQCCLVGFGSDLFSIDDLLSDDEPSTSAPRPCAAAVALHPTERELLRAVLPLGRAYAYLHEVTQRARMGQRGGGGGLYYAAMAMAVHEHVLAPYRAAVEAAATPTALCAIGDHFRLTLRLLLELFRAPAALQQQLLLPPTASRAAAPPPAEEQREAGKRGGAWAMPVTAIEDVLAHREVPLELRSAVGQQVWLALLHTIAHYVAHGVVLHGREDFFVSVAPPGGGEAEEEVHTLHADRLPRCLSVDFGAFLVATGRERRALLHDAVAPGESYLEALAMGAQDEAASTVYHAVFNPSLCAGGVLQVEELWVRVDAAKALWSKALWARIGTARQLHDRLRALRDIFLCHRGDLWGAFMQMLFARYVRREDAARGAAGGHHYTSEAEVGAAPRHVSSLTRAAMEAYEAACSASGAADMDMYSGFRVVVGAAPASLNEEEGPRASSGGGQGSVEDAALRLVRRVGDIGIQYTVPSGLHHVVSRKALEYYQQLFSFYLLTHLADVALHDARTALSEALTGNPQPSHPLRRTFALHHHCHFLLHNLREYLHVDVKAAAARALSGPLERCGSVEEARRLHDKYLWAITEGSFLVEGAEGPLEACRALCRHAVTLQVLCRRYRVTHWAVEGANPTPVEVSAVLQALESRLHQEVVTPLMCQLQDHGGVGAAARRTAGLWTRIDFNRFYSSSFMRPTQEGVSAPPFAFMVPGGVAAAPPTPRLTVASTRVAAGAPRSSTPTSQQAAAATRARRLSATSTTGRSTALSATTLSAITAAAAAGGRGRGPSAAQGPLGAGVSTRATATLSSVTSPSSTPRVASEPGESPKQHKSSVGSGGGGTRASTGSAQAPAVVRRRTHSSTASRVLRSTQPIQSAHLQQGSQGGHGTPNNLSEKH</sequence>
<evidence type="ECO:0000256" key="7">
    <source>
        <dbReference type="SAM" id="MobiDB-lite"/>
    </source>
</evidence>
<dbReference type="GO" id="GO:0000930">
    <property type="term" value="C:gamma-tubulin complex"/>
    <property type="evidence" value="ECO:0007669"/>
    <property type="project" value="TreeGrafter"/>
</dbReference>
<feature type="domain" description="Gamma tubulin complex component C-terminal" evidence="8">
    <location>
        <begin position="336"/>
        <end position="683"/>
    </location>
</feature>
<evidence type="ECO:0000256" key="3">
    <source>
        <dbReference type="ARBA" id="ARBA00022490"/>
    </source>
</evidence>
<feature type="compositionally biased region" description="Low complexity" evidence="7">
    <location>
        <begin position="730"/>
        <end position="757"/>
    </location>
</feature>
<keyword evidence="4 6" id="KW-0493">Microtubule</keyword>
<organism evidence="10 11">
    <name type="scientific">Strigomonas culicis</name>
    <dbReference type="NCBI Taxonomy" id="28005"/>
    <lineage>
        <taxon>Eukaryota</taxon>
        <taxon>Discoba</taxon>
        <taxon>Euglenozoa</taxon>
        <taxon>Kinetoplastea</taxon>
        <taxon>Metakinetoplastina</taxon>
        <taxon>Trypanosomatida</taxon>
        <taxon>Trypanosomatidae</taxon>
        <taxon>Strigomonadinae</taxon>
        <taxon>Strigomonas</taxon>
    </lineage>
</organism>
<keyword evidence="5 6" id="KW-0206">Cytoskeleton</keyword>
<accession>S9TZ02</accession>
<dbReference type="GO" id="GO:0031122">
    <property type="term" value="P:cytoplasmic microtubule organization"/>
    <property type="evidence" value="ECO:0007669"/>
    <property type="project" value="TreeGrafter"/>
</dbReference>
<dbReference type="InterPro" id="IPR007259">
    <property type="entry name" value="GCP"/>
</dbReference>
<dbReference type="GO" id="GO:0051321">
    <property type="term" value="P:meiotic cell cycle"/>
    <property type="evidence" value="ECO:0007669"/>
    <property type="project" value="TreeGrafter"/>
</dbReference>
<evidence type="ECO:0000313" key="10">
    <source>
        <dbReference type="EMBL" id="EPY21814.1"/>
    </source>
</evidence>
<evidence type="ECO:0000256" key="1">
    <source>
        <dbReference type="ARBA" id="ARBA00004267"/>
    </source>
</evidence>
<comment type="caution">
    <text evidence="10">The sequence shown here is derived from an EMBL/GenBank/DDBJ whole genome shotgun (WGS) entry which is preliminary data.</text>
</comment>
<keyword evidence="11" id="KW-1185">Reference proteome</keyword>
<evidence type="ECO:0000259" key="8">
    <source>
        <dbReference type="Pfam" id="PF04130"/>
    </source>
</evidence>
<dbReference type="GO" id="GO:0043015">
    <property type="term" value="F:gamma-tubulin binding"/>
    <property type="evidence" value="ECO:0007669"/>
    <property type="project" value="InterPro"/>
</dbReference>
<evidence type="ECO:0000256" key="6">
    <source>
        <dbReference type="RuleBase" id="RU363050"/>
    </source>
</evidence>
<dbReference type="Proteomes" id="UP000015354">
    <property type="component" value="Unassembled WGS sequence"/>
</dbReference>
<dbReference type="PANTHER" id="PTHR19302">
    <property type="entry name" value="GAMMA TUBULIN COMPLEX PROTEIN"/>
    <property type="match status" value="1"/>
</dbReference>
<comment type="subcellular location">
    <subcellularLocation>
        <location evidence="1 6">Cytoplasm</location>
        <location evidence="1 6">Cytoskeleton</location>
        <location evidence="1 6">Microtubule organizing center</location>
    </subcellularLocation>
</comment>
<feature type="compositionally biased region" description="Polar residues" evidence="7">
    <location>
        <begin position="853"/>
        <end position="874"/>
    </location>
</feature>
<comment type="similarity">
    <text evidence="2 6">Belongs to the TUBGCP family.</text>
</comment>
<dbReference type="GO" id="GO:0051011">
    <property type="term" value="F:microtubule minus-end binding"/>
    <property type="evidence" value="ECO:0007669"/>
    <property type="project" value="TreeGrafter"/>
</dbReference>
<dbReference type="GO" id="GO:0051225">
    <property type="term" value="P:spindle assembly"/>
    <property type="evidence" value="ECO:0007669"/>
    <property type="project" value="TreeGrafter"/>
</dbReference>
<evidence type="ECO:0000313" key="11">
    <source>
        <dbReference type="Proteomes" id="UP000015354"/>
    </source>
</evidence>
<feature type="compositionally biased region" description="Low complexity" evidence="7">
    <location>
        <begin position="798"/>
        <end position="814"/>
    </location>
</feature>
<dbReference type="PANTHER" id="PTHR19302:SF27">
    <property type="entry name" value="GAMMA-TUBULIN COMPLEX COMPONENT 4"/>
    <property type="match status" value="1"/>
</dbReference>
<dbReference type="GO" id="GO:0007020">
    <property type="term" value="P:microtubule nucleation"/>
    <property type="evidence" value="ECO:0007669"/>
    <property type="project" value="InterPro"/>
</dbReference>